<protein>
    <submittedName>
        <fullName evidence="2">Uncharacterized protein</fullName>
    </submittedName>
</protein>
<name>A0A8T1FMC4_9STRA</name>
<reference evidence="2" key="1">
    <citation type="submission" date="2018-10" db="EMBL/GenBank/DDBJ databases">
        <title>Effector identification in a new, highly contiguous assembly of the strawberry crown rot pathogen Phytophthora cactorum.</title>
        <authorList>
            <person name="Armitage A.D."/>
            <person name="Nellist C.F."/>
            <person name="Bates H."/>
            <person name="Vickerstaff R.J."/>
            <person name="Harrison R.J."/>
        </authorList>
    </citation>
    <scope>NUCLEOTIDE SEQUENCE</scope>
    <source>
        <strain evidence="1">4032</strain>
        <strain evidence="2">P415</strain>
    </source>
</reference>
<gene>
    <name evidence="1" type="ORF">PC115_g15101</name>
    <name evidence="2" type="ORF">PC118_g12644</name>
</gene>
<evidence type="ECO:0000313" key="1">
    <source>
        <dbReference type="EMBL" id="KAG2904076.1"/>
    </source>
</evidence>
<dbReference type="VEuPathDB" id="FungiDB:PC110_g14460"/>
<dbReference type="Proteomes" id="UP000774804">
    <property type="component" value="Unassembled WGS sequence"/>
</dbReference>
<dbReference type="AlphaFoldDB" id="A0A8T1FMC4"/>
<dbReference type="Proteomes" id="UP000697107">
    <property type="component" value="Unassembled WGS sequence"/>
</dbReference>
<accession>A0A8T1FMC4</accession>
<dbReference type="EMBL" id="RCMI01000603">
    <property type="protein sequence ID" value="KAG2904076.1"/>
    <property type="molecule type" value="Genomic_DNA"/>
</dbReference>
<comment type="caution">
    <text evidence="2">The sequence shown here is derived from an EMBL/GenBank/DDBJ whole genome shotgun (WGS) entry which is preliminary data.</text>
</comment>
<evidence type="ECO:0000313" key="3">
    <source>
        <dbReference type="Proteomes" id="UP000697107"/>
    </source>
</evidence>
<proteinExistence type="predicted"/>
<organism evidence="2 3">
    <name type="scientific">Phytophthora cactorum</name>
    <dbReference type="NCBI Taxonomy" id="29920"/>
    <lineage>
        <taxon>Eukaryota</taxon>
        <taxon>Sar</taxon>
        <taxon>Stramenopiles</taxon>
        <taxon>Oomycota</taxon>
        <taxon>Peronosporomycetes</taxon>
        <taxon>Peronosporales</taxon>
        <taxon>Peronosporaceae</taxon>
        <taxon>Phytophthora</taxon>
    </lineage>
</organism>
<evidence type="ECO:0000313" key="2">
    <source>
        <dbReference type="EMBL" id="KAG2977815.1"/>
    </source>
</evidence>
<dbReference type="EMBL" id="RCML01000412">
    <property type="protein sequence ID" value="KAG2977815.1"/>
    <property type="molecule type" value="Genomic_DNA"/>
</dbReference>
<sequence>MHGTTRFEWDSVRCRVGSIRSQSDMMTPLLRLLGTLEKVARVFSNALITPELHCKLAGLDRGSH</sequence>